<reference evidence="4 5" key="1">
    <citation type="journal article" date="2013" name="Genome Announc.">
        <title>Draft Genome Sequence of Methylophaga lonarensis MPLT, a Haloalkaliphilic (Non-Methane-Utilizing) Methylotroph.</title>
        <authorList>
            <person name="Shetty S.A."/>
            <person name="Marathe N.P."/>
            <person name="Munot H."/>
            <person name="Antony C.P."/>
            <person name="Dhotre D.P."/>
            <person name="Murrell J.C."/>
            <person name="Shouche Y.S."/>
        </authorList>
    </citation>
    <scope>NUCLEOTIDE SEQUENCE [LARGE SCALE GENOMIC DNA]</scope>
    <source>
        <strain evidence="4 5">MPL</strain>
    </source>
</reference>
<dbReference type="Proteomes" id="UP000012019">
    <property type="component" value="Unassembled WGS sequence"/>
</dbReference>
<evidence type="ECO:0000259" key="1">
    <source>
        <dbReference type="Pfam" id="PF04773"/>
    </source>
</evidence>
<feature type="domain" description="FecR N-terminal" evidence="2">
    <location>
        <begin position="16"/>
        <end position="57"/>
    </location>
</feature>
<dbReference type="Pfam" id="PF16220">
    <property type="entry name" value="DUF4880"/>
    <property type="match status" value="1"/>
</dbReference>
<evidence type="ECO:0000259" key="2">
    <source>
        <dbReference type="Pfam" id="PF16220"/>
    </source>
</evidence>
<dbReference type="PIRSF" id="PIRSF018266">
    <property type="entry name" value="FecR"/>
    <property type="match status" value="1"/>
</dbReference>
<dbReference type="Pfam" id="PF04773">
    <property type="entry name" value="FecR"/>
    <property type="match status" value="1"/>
</dbReference>
<dbReference type="InterPro" id="IPR006860">
    <property type="entry name" value="FecR"/>
</dbReference>
<name>M7PE65_9GAMM</name>
<organism evidence="4 5">
    <name type="scientific">Methylophaga lonarensis MPL</name>
    <dbReference type="NCBI Taxonomy" id="1286106"/>
    <lineage>
        <taxon>Bacteria</taxon>
        <taxon>Pseudomonadati</taxon>
        <taxon>Pseudomonadota</taxon>
        <taxon>Gammaproteobacteria</taxon>
        <taxon>Thiotrichales</taxon>
        <taxon>Piscirickettsiaceae</taxon>
        <taxon>Methylophaga</taxon>
    </lineage>
</organism>
<evidence type="ECO:0000259" key="3">
    <source>
        <dbReference type="Pfam" id="PF16344"/>
    </source>
</evidence>
<dbReference type="PATRIC" id="fig|1286106.3.peg.2320"/>
<protein>
    <submittedName>
        <fullName evidence="4">Fe2+-dicitrate sensor</fullName>
    </submittedName>
</protein>
<keyword evidence="5" id="KW-1185">Reference proteome</keyword>
<gene>
    <name evidence="4" type="ORF">MPL1_11598</name>
</gene>
<dbReference type="Gene3D" id="2.60.120.1440">
    <property type="match status" value="1"/>
</dbReference>
<dbReference type="AlphaFoldDB" id="M7PE65"/>
<dbReference type="InterPro" id="IPR012373">
    <property type="entry name" value="Ferrdict_sens_TM"/>
</dbReference>
<evidence type="ECO:0000313" key="4">
    <source>
        <dbReference type="EMBL" id="EMR12200.1"/>
    </source>
</evidence>
<dbReference type="Pfam" id="PF16344">
    <property type="entry name" value="FecR_C"/>
    <property type="match status" value="1"/>
</dbReference>
<dbReference type="eggNOG" id="COG3712">
    <property type="taxonomic scope" value="Bacteria"/>
</dbReference>
<dbReference type="OrthoDB" id="1099576at2"/>
<evidence type="ECO:0000313" key="5">
    <source>
        <dbReference type="Proteomes" id="UP000012019"/>
    </source>
</evidence>
<comment type="caution">
    <text evidence="4">The sequence shown here is derived from an EMBL/GenBank/DDBJ whole genome shotgun (WGS) entry which is preliminary data.</text>
</comment>
<sequence length="318" mass="36063">MARLPADSELSPHINAAARWLVIHQSGQLTERQQAQFSRWLAEDHKNRTAWDNAQRLAGMFHNVPVELSRNVLGRKQKSKRTFIKALAGLVVVPTAGYWWLNSGQQTAAYPSIATVHGEQRELLLSDGSRLKLNTNSEVAIDYSEQQRRLLLVRGEIMVETAPDALYREFWVSSKHGSVMALGTRFTVSQTDHETRIAVLEHAVRIHPERHHEYLELGAGDTVSFSEHSLGQPETNALAASAWTRGQIVVEDQRLDEFVSELERYYRGVIRLDPVSAQLRISGVYQLNNIEAIFDTLQQTLPVQVDRPRAGWVMISRR</sequence>
<accession>M7PE65</accession>
<feature type="domain" description="Protein FecR C-terminal" evidence="3">
    <location>
        <begin position="248"/>
        <end position="305"/>
    </location>
</feature>
<feature type="domain" description="FecR protein" evidence="1">
    <location>
        <begin position="113"/>
        <end position="204"/>
    </location>
</feature>
<dbReference type="RefSeq" id="WP_009727274.1">
    <property type="nucleotide sequence ID" value="NZ_APHR01000067.1"/>
</dbReference>
<dbReference type="STRING" id="1286106.MPL1_11598"/>
<dbReference type="InterPro" id="IPR032623">
    <property type="entry name" value="FecR_N"/>
</dbReference>
<dbReference type="PANTHER" id="PTHR30273">
    <property type="entry name" value="PERIPLASMIC SIGNAL SENSOR AND SIGMA FACTOR ACTIVATOR FECR-RELATED"/>
    <property type="match status" value="1"/>
</dbReference>
<dbReference type="Gene3D" id="3.55.50.30">
    <property type="match status" value="1"/>
</dbReference>
<dbReference type="InterPro" id="IPR032508">
    <property type="entry name" value="FecR_C"/>
</dbReference>
<dbReference type="EMBL" id="APHR01000067">
    <property type="protein sequence ID" value="EMR12200.1"/>
    <property type="molecule type" value="Genomic_DNA"/>
</dbReference>
<proteinExistence type="predicted"/>
<dbReference type="PANTHER" id="PTHR30273:SF2">
    <property type="entry name" value="PROTEIN FECR"/>
    <property type="match status" value="1"/>
</dbReference>
<dbReference type="GO" id="GO:0016989">
    <property type="term" value="F:sigma factor antagonist activity"/>
    <property type="evidence" value="ECO:0007669"/>
    <property type="project" value="TreeGrafter"/>
</dbReference>